<keyword evidence="3" id="KW-1185">Reference proteome</keyword>
<evidence type="ECO:0000313" key="3">
    <source>
        <dbReference type="Proteomes" id="UP000007463"/>
    </source>
</evidence>
<evidence type="ECO:0000313" key="2">
    <source>
        <dbReference type="EMBL" id="AEA44968.1"/>
    </source>
</evidence>
<organism evidence="2 3">
    <name type="scientific">Fluviicola taffensis (strain DSM 16823 / NCIMB 13979 / RW262)</name>
    <dbReference type="NCBI Taxonomy" id="755732"/>
    <lineage>
        <taxon>Bacteria</taxon>
        <taxon>Pseudomonadati</taxon>
        <taxon>Bacteroidota</taxon>
        <taxon>Flavobacteriia</taxon>
        <taxon>Flavobacteriales</taxon>
        <taxon>Crocinitomicaceae</taxon>
        <taxon>Fluviicola</taxon>
    </lineage>
</organism>
<proteinExistence type="predicted"/>
<evidence type="ECO:0000256" key="1">
    <source>
        <dbReference type="SAM" id="Phobius"/>
    </source>
</evidence>
<keyword evidence="1" id="KW-0472">Membrane</keyword>
<sequence>MNKFLLKNDQVSICHKDNCIQANGKNAEMIAKGATIMLLFFGIAAIVRAVSK</sequence>
<dbReference type="AlphaFoldDB" id="F2IJ98"/>
<reference evidence="2 3" key="1">
    <citation type="journal article" date="2011" name="Stand. Genomic Sci.">
        <title>Complete genome sequence of the gliding freshwater bacterium Fluviicola taffensis type strain (RW262).</title>
        <authorList>
            <person name="Woyke T."/>
            <person name="Chertkov O."/>
            <person name="Lapidus A."/>
            <person name="Nolan M."/>
            <person name="Lucas S."/>
            <person name="Del Rio T.G."/>
            <person name="Tice H."/>
            <person name="Cheng J.F."/>
            <person name="Tapia R."/>
            <person name="Han C."/>
            <person name="Goodwin L."/>
            <person name="Pitluck S."/>
            <person name="Liolios K."/>
            <person name="Pagani I."/>
            <person name="Ivanova N."/>
            <person name="Huntemann M."/>
            <person name="Mavromatis K."/>
            <person name="Mikhailova N."/>
            <person name="Pati A."/>
            <person name="Chen A."/>
            <person name="Palaniappan K."/>
            <person name="Land M."/>
            <person name="Hauser L."/>
            <person name="Brambilla E.M."/>
            <person name="Rohde M."/>
            <person name="Mwirichia R."/>
            <person name="Sikorski J."/>
            <person name="Tindall B.J."/>
            <person name="Goker M."/>
            <person name="Bristow J."/>
            <person name="Eisen J.A."/>
            <person name="Markowitz V."/>
            <person name="Hugenholtz P."/>
            <person name="Klenk H.P."/>
            <person name="Kyrpides N.C."/>
        </authorList>
    </citation>
    <scope>NUCLEOTIDE SEQUENCE [LARGE SCALE GENOMIC DNA]</scope>
    <source>
        <strain evidence="3">DSM 16823 / RW262 / RW262</strain>
    </source>
</reference>
<dbReference type="KEGG" id="fte:Fluta_2989"/>
<protein>
    <submittedName>
        <fullName evidence="2">Uncharacterized protein</fullName>
    </submittedName>
</protein>
<keyword evidence="1" id="KW-1133">Transmembrane helix</keyword>
<dbReference type="EMBL" id="CP002542">
    <property type="protein sequence ID" value="AEA44968.1"/>
    <property type="molecule type" value="Genomic_DNA"/>
</dbReference>
<feature type="transmembrane region" description="Helical" evidence="1">
    <location>
        <begin position="30"/>
        <end position="50"/>
    </location>
</feature>
<dbReference type="HOGENOM" id="CLU_3080129_0_0_10"/>
<name>F2IJ98_FLUTR</name>
<dbReference type="RefSeq" id="WP_013687737.1">
    <property type="nucleotide sequence ID" value="NC_015321.1"/>
</dbReference>
<dbReference type="Proteomes" id="UP000007463">
    <property type="component" value="Chromosome"/>
</dbReference>
<accession>F2IJ98</accession>
<dbReference type="STRING" id="755732.Fluta_2989"/>
<keyword evidence="1" id="KW-0812">Transmembrane</keyword>
<reference evidence="3" key="2">
    <citation type="submission" date="2011-02" db="EMBL/GenBank/DDBJ databases">
        <title>The complete genome of Fluviicola taffensis DSM 16823.</title>
        <authorList>
            <consortium name="US DOE Joint Genome Institute (JGI-PGF)"/>
            <person name="Lucas S."/>
            <person name="Copeland A."/>
            <person name="Lapidus A."/>
            <person name="Bruce D."/>
            <person name="Goodwin L."/>
            <person name="Pitluck S."/>
            <person name="Kyrpides N."/>
            <person name="Mavromatis K."/>
            <person name="Ivanova N."/>
            <person name="Mikhailova N."/>
            <person name="Pagani I."/>
            <person name="Chertkov O."/>
            <person name="Detter J.C."/>
            <person name="Han C."/>
            <person name="Tapia R."/>
            <person name="Land M."/>
            <person name="Hauser L."/>
            <person name="Markowitz V."/>
            <person name="Cheng J.-F."/>
            <person name="Hugenholtz P."/>
            <person name="Woyke T."/>
            <person name="Wu D."/>
            <person name="Tindall B."/>
            <person name="Pomrenke H.G."/>
            <person name="Brambilla E."/>
            <person name="Klenk H.-P."/>
            <person name="Eisen J.A."/>
        </authorList>
    </citation>
    <scope>NUCLEOTIDE SEQUENCE [LARGE SCALE GENOMIC DNA]</scope>
    <source>
        <strain evidence="3">DSM 16823 / RW262 / RW262</strain>
    </source>
</reference>
<gene>
    <name evidence="2" type="ordered locus">Fluta_2989</name>
</gene>